<dbReference type="NCBIfam" id="TIGR00199">
    <property type="entry name" value="PncC_domain"/>
    <property type="match status" value="1"/>
</dbReference>
<dbReference type="SMART" id="SM00852">
    <property type="entry name" value="MoCF_biosynth"/>
    <property type="match status" value="1"/>
</dbReference>
<dbReference type="InterPro" id="IPR041424">
    <property type="entry name" value="CinA_KH"/>
</dbReference>
<evidence type="ECO:0000313" key="3">
    <source>
        <dbReference type="EMBL" id="MEN7547680.1"/>
    </source>
</evidence>
<dbReference type="HAMAP" id="MF_00226_B">
    <property type="entry name" value="CinA_B"/>
    <property type="match status" value="1"/>
</dbReference>
<dbReference type="RefSeq" id="WP_346820467.1">
    <property type="nucleotide sequence ID" value="NZ_JBDKWZ010000003.1"/>
</dbReference>
<dbReference type="SUPFAM" id="SSF53218">
    <property type="entry name" value="Molybdenum cofactor biosynthesis proteins"/>
    <property type="match status" value="1"/>
</dbReference>
<dbReference type="Pfam" id="PF18146">
    <property type="entry name" value="CinA_KH"/>
    <property type="match status" value="1"/>
</dbReference>
<dbReference type="AlphaFoldDB" id="A0AAW9S5H4"/>
<dbReference type="Pfam" id="PF02464">
    <property type="entry name" value="CinA"/>
    <property type="match status" value="1"/>
</dbReference>
<dbReference type="PANTHER" id="PTHR13939:SF0">
    <property type="entry name" value="NMN AMIDOHYDROLASE-LIKE PROTEIN YFAY"/>
    <property type="match status" value="1"/>
</dbReference>
<dbReference type="Gene3D" id="3.90.950.20">
    <property type="entry name" value="CinA-like"/>
    <property type="match status" value="1"/>
</dbReference>
<dbReference type="PANTHER" id="PTHR13939">
    <property type="entry name" value="NICOTINAMIDE-NUCLEOTIDE AMIDOHYDROLASE PNCC"/>
    <property type="match status" value="1"/>
</dbReference>
<dbReference type="InterPro" id="IPR036653">
    <property type="entry name" value="CinA-like_C"/>
</dbReference>
<protein>
    <recommendedName>
        <fullName evidence="1">CinA-like protein</fullName>
    </recommendedName>
</protein>
<dbReference type="PIRSF" id="PIRSF006728">
    <property type="entry name" value="CinA"/>
    <property type="match status" value="1"/>
</dbReference>
<dbReference type="Gene3D" id="3.40.980.10">
    <property type="entry name" value="MoaB/Mog-like domain"/>
    <property type="match status" value="1"/>
</dbReference>
<comment type="caution">
    <text evidence="3">The sequence shown here is derived from an EMBL/GenBank/DDBJ whole genome shotgun (WGS) entry which is preliminary data.</text>
</comment>
<dbReference type="CDD" id="cd00885">
    <property type="entry name" value="cinA"/>
    <property type="match status" value="1"/>
</dbReference>
<dbReference type="InterPro" id="IPR036425">
    <property type="entry name" value="MoaB/Mog-like_dom_sf"/>
</dbReference>
<name>A0AAW9S5H4_9BACT</name>
<dbReference type="NCBIfam" id="TIGR00200">
    <property type="entry name" value="cinA_nterm"/>
    <property type="match status" value="1"/>
</dbReference>
<sequence length="417" mass="46146">MNTVSAEIITIGDEILYGQITDTNTQWISQQLDGIGIKTVRKTSVGDQREAILSALQEASQRAHIVLVTGGLGPTKDDITKQVFVEYFNSTLVFHQEVLDHVQSLFDKIGRKMSDLNKNQAYLPECAQVIPNQLGTAPGMWFEKEDCIYISMPGVPHEMKGLMNSCIIEKLQQKFQTPTILHRMVKTIGIPESTLSELLAPWEEQLPEHISLAYLPSLGQVKLRLSGVGEKAELLAQELDREVTTLTQIAEKYIYAYDNEEVEHIIGQLLKDQNASLATAESCTGGFIANKITNVPGCSVYYKGGIVSYSNEVKMSQLGIPEEMLKAHGAVSEEVAKTMAKQVRIKYGADFGISTTGIAGPDGGTPEKPVGTVWVGYSDANTTEAKLLHFPHTRQMNITLTYNALMNWLRKKLLKEE</sequence>
<dbReference type="InterPro" id="IPR050101">
    <property type="entry name" value="CinA"/>
</dbReference>
<dbReference type="Proteomes" id="UP001403385">
    <property type="component" value="Unassembled WGS sequence"/>
</dbReference>
<comment type="similarity">
    <text evidence="1">Belongs to the CinA family.</text>
</comment>
<dbReference type="NCBIfam" id="TIGR00177">
    <property type="entry name" value="molyb_syn"/>
    <property type="match status" value="1"/>
</dbReference>
<evidence type="ECO:0000256" key="1">
    <source>
        <dbReference type="HAMAP-Rule" id="MF_00226"/>
    </source>
</evidence>
<dbReference type="InterPro" id="IPR001453">
    <property type="entry name" value="MoaB/Mog_dom"/>
</dbReference>
<dbReference type="InterPro" id="IPR008135">
    <property type="entry name" value="Competence-induced_CinA"/>
</dbReference>
<dbReference type="SUPFAM" id="SSF142433">
    <property type="entry name" value="CinA-like"/>
    <property type="match status" value="1"/>
</dbReference>
<feature type="domain" description="MoaB/Mog" evidence="2">
    <location>
        <begin position="7"/>
        <end position="174"/>
    </location>
</feature>
<proteinExistence type="inferred from homology"/>
<organism evidence="3 4">
    <name type="scientific">Rapidithrix thailandica</name>
    <dbReference type="NCBI Taxonomy" id="413964"/>
    <lineage>
        <taxon>Bacteria</taxon>
        <taxon>Pseudomonadati</taxon>
        <taxon>Bacteroidota</taxon>
        <taxon>Cytophagia</taxon>
        <taxon>Cytophagales</taxon>
        <taxon>Flammeovirgaceae</taxon>
        <taxon>Rapidithrix</taxon>
    </lineage>
</organism>
<dbReference type="NCBIfam" id="NF001813">
    <property type="entry name" value="PRK00549.1"/>
    <property type="match status" value="1"/>
</dbReference>
<evidence type="ECO:0000259" key="2">
    <source>
        <dbReference type="SMART" id="SM00852"/>
    </source>
</evidence>
<dbReference type="Gene3D" id="3.30.70.2860">
    <property type="match status" value="1"/>
</dbReference>
<evidence type="ECO:0000313" key="4">
    <source>
        <dbReference type="Proteomes" id="UP001403385"/>
    </source>
</evidence>
<reference evidence="3 4" key="1">
    <citation type="submission" date="2024-04" db="EMBL/GenBank/DDBJ databases">
        <title>Novel genus in family Flammeovirgaceae.</title>
        <authorList>
            <person name="Nguyen T.H."/>
            <person name="Vuong T.Q."/>
            <person name="Le H."/>
            <person name="Kim S.-G."/>
        </authorList>
    </citation>
    <scope>NUCLEOTIDE SEQUENCE [LARGE SCALE GENOMIC DNA]</scope>
    <source>
        <strain evidence="3 4">JCM 23209</strain>
    </source>
</reference>
<dbReference type="InterPro" id="IPR008136">
    <property type="entry name" value="CinA_C"/>
</dbReference>
<gene>
    <name evidence="3" type="ORF">AAG747_07165</name>
</gene>
<accession>A0AAW9S5H4</accession>
<keyword evidence="4" id="KW-1185">Reference proteome</keyword>
<dbReference type="EMBL" id="JBDKWZ010000003">
    <property type="protein sequence ID" value="MEN7547680.1"/>
    <property type="molecule type" value="Genomic_DNA"/>
</dbReference>
<dbReference type="Pfam" id="PF00994">
    <property type="entry name" value="MoCF_biosynth"/>
    <property type="match status" value="1"/>
</dbReference>